<evidence type="ECO:0000256" key="3">
    <source>
        <dbReference type="ARBA" id="ARBA00022801"/>
    </source>
</evidence>
<dbReference type="Proteomes" id="UP000301870">
    <property type="component" value="Chromosome 11"/>
</dbReference>
<feature type="chain" id="PRO_5039921588" evidence="6">
    <location>
        <begin position="22"/>
        <end position="565"/>
    </location>
</feature>
<feature type="signal peptide" evidence="6">
    <location>
        <begin position="1"/>
        <end position="21"/>
    </location>
</feature>
<evidence type="ECO:0000256" key="5">
    <source>
        <dbReference type="SAM" id="MobiDB-lite"/>
    </source>
</evidence>
<feature type="region of interest" description="Disordered" evidence="5">
    <location>
        <begin position="534"/>
        <end position="565"/>
    </location>
</feature>
<dbReference type="KEGG" id="sliu:111350216"/>
<evidence type="ECO:0000256" key="6">
    <source>
        <dbReference type="SAM" id="SignalP"/>
    </source>
</evidence>
<evidence type="ECO:0000313" key="9">
    <source>
        <dbReference type="RefSeq" id="XP_022817428.1"/>
    </source>
</evidence>
<evidence type="ECO:0000259" key="7">
    <source>
        <dbReference type="Pfam" id="PF00135"/>
    </source>
</evidence>
<protein>
    <submittedName>
        <fullName evidence="9">Juvenile hormone esterase-like</fullName>
    </submittedName>
</protein>
<dbReference type="GeneID" id="111350216"/>
<dbReference type="OrthoDB" id="3200163at2759"/>
<name>A0A9J7DSA7_SPOLT</name>
<dbReference type="InterPro" id="IPR002018">
    <property type="entry name" value="CarbesteraseB"/>
</dbReference>
<keyword evidence="8" id="KW-1185">Reference proteome</keyword>
<feature type="domain" description="Carboxylesterase type B" evidence="7">
    <location>
        <begin position="33"/>
        <end position="495"/>
    </location>
</feature>
<gene>
    <name evidence="9" type="primary">LOC111350216</name>
</gene>
<dbReference type="PANTHER" id="PTHR43142:SF1">
    <property type="entry name" value="CARBOXYLIC ESTER HYDROLASE"/>
    <property type="match status" value="1"/>
</dbReference>
<dbReference type="GO" id="GO:0052689">
    <property type="term" value="F:carboxylic ester hydrolase activity"/>
    <property type="evidence" value="ECO:0007669"/>
    <property type="project" value="UniProtKB-KW"/>
</dbReference>
<sequence length="565" mass="63610">MRLGAVGVVLTVSTVTYVAVARPTPVPRVHRDVVTLQGTVRGYLAFNPPHFAYYGIPYAGSLTQGDRFKDPQPPPKWGGIFEALHKIKCPQVKADGDENCLVVNIFTPQKQDATLLPVVVFVHGGDLQSGWGAHRPPALFLEEGNNVIVTFNYRLGSLGFLCLRTPDVPGNAGLKDQIAALYWVHRNIHQFGGNPQDVTVYATEAAAVAVQLILLSELVEGFLHKVILESGSVLSPAALTYDPLGTAYTGASFLGYTGSDDPDELFQFYLKASDKELVTIPEIFRPCVDNTTDSVHNLIDVDPMRKLEDGLFTNVPMIITFTPRDNASILGTDLKKFEKPPDHFEYLLPHNLEFKSEKVKSEVAKIVKKFYFPEDFTRNSMVHNYAYYAQDILVDYPIIKLAMMFAAKSTYPVYVMKFTLPKVNEDSDKPETTNLDTILDYLHKDKAQTNIFGELVTMLLRNFKTLGDPTPLTTAFIPLIWQPVHTEGDSQIHISDVQVLHLGPTRLTVSPHRNPRLKFWDKVYTRFHRAHEVTEEETEDMLNSKEEEEDHDDNDLYKLVFPEEK</sequence>
<proteinExistence type="inferred from homology"/>
<keyword evidence="4" id="KW-0325">Glycoprotein</keyword>
<keyword evidence="2" id="KW-0719">Serine esterase</keyword>
<feature type="compositionally biased region" description="Acidic residues" evidence="5">
    <location>
        <begin position="534"/>
        <end position="553"/>
    </location>
</feature>
<evidence type="ECO:0000256" key="2">
    <source>
        <dbReference type="ARBA" id="ARBA00022487"/>
    </source>
</evidence>
<dbReference type="InterPro" id="IPR029058">
    <property type="entry name" value="AB_hydrolase_fold"/>
</dbReference>
<comment type="similarity">
    <text evidence="1">Belongs to the type-B carboxylesterase/lipase family.</text>
</comment>
<dbReference type="Gene3D" id="3.40.50.1820">
    <property type="entry name" value="alpha/beta hydrolase"/>
    <property type="match status" value="1"/>
</dbReference>
<dbReference type="RefSeq" id="XP_022817428.1">
    <property type="nucleotide sequence ID" value="XM_022961660.1"/>
</dbReference>
<evidence type="ECO:0000313" key="8">
    <source>
        <dbReference type="Proteomes" id="UP000301870"/>
    </source>
</evidence>
<evidence type="ECO:0000256" key="1">
    <source>
        <dbReference type="ARBA" id="ARBA00005964"/>
    </source>
</evidence>
<keyword evidence="6" id="KW-0732">Signal</keyword>
<dbReference type="Pfam" id="PF00135">
    <property type="entry name" value="COesterase"/>
    <property type="match status" value="1"/>
</dbReference>
<evidence type="ECO:0000256" key="4">
    <source>
        <dbReference type="ARBA" id="ARBA00023180"/>
    </source>
</evidence>
<reference evidence="9" key="1">
    <citation type="submission" date="2025-08" db="UniProtKB">
        <authorList>
            <consortium name="RefSeq"/>
        </authorList>
    </citation>
    <scope>IDENTIFICATION</scope>
    <source>
        <strain evidence="9">Ishihara</strain>
        <tissue evidence="9">Whole body</tissue>
    </source>
</reference>
<accession>A0A9J7DSA7</accession>
<organism evidence="8 9">
    <name type="scientific">Spodoptera litura</name>
    <name type="common">Asian cotton leafworm</name>
    <dbReference type="NCBI Taxonomy" id="69820"/>
    <lineage>
        <taxon>Eukaryota</taxon>
        <taxon>Metazoa</taxon>
        <taxon>Ecdysozoa</taxon>
        <taxon>Arthropoda</taxon>
        <taxon>Hexapoda</taxon>
        <taxon>Insecta</taxon>
        <taxon>Pterygota</taxon>
        <taxon>Neoptera</taxon>
        <taxon>Endopterygota</taxon>
        <taxon>Lepidoptera</taxon>
        <taxon>Glossata</taxon>
        <taxon>Ditrysia</taxon>
        <taxon>Noctuoidea</taxon>
        <taxon>Noctuidae</taxon>
        <taxon>Amphipyrinae</taxon>
        <taxon>Spodoptera</taxon>
    </lineage>
</organism>
<dbReference type="AlphaFoldDB" id="A0A9J7DSA7"/>
<keyword evidence="3" id="KW-0378">Hydrolase</keyword>
<dbReference type="PANTHER" id="PTHR43142">
    <property type="entry name" value="CARBOXYLIC ESTER HYDROLASE"/>
    <property type="match status" value="1"/>
</dbReference>
<dbReference type="SUPFAM" id="SSF53474">
    <property type="entry name" value="alpha/beta-Hydrolases"/>
    <property type="match status" value="1"/>
</dbReference>